<dbReference type="InterPro" id="IPR020568">
    <property type="entry name" value="Ribosomal_Su5_D2-typ_SF"/>
</dbReference>
<dbReference type="AlphaFoldDB" id="A0AAD5XKC3"/>
<feature type="compositionally biased region" description="Acidic residues" evidence="4">
    <location>
        <begin position="329"/>
        <end position="349"/>
    </location>
</feature>
<feature type="domain" description="MIR" evidence="5">
    <location>
        <begin position="14"/>
        <end position="72"/>
    </location>
</feature>
<comment type="catalytic activity">
    <reaction evidence="3">
        <text>a di-trans,poly-cis-dolichyl beta-D-mannosyl phosphate + L-seryl-[protein] = 3-O-(alpha-D-mannosyl)-L-seryl-[protein] + a di-trans,poly-cis-dolichyl phosphate + H(+)</text>
        <dbReference type="Rhea" id="RHEA:17377"/>
        <dbReference type="Rhea" id="RHEA-COMP:9863"/>
        <dbReference type="Rhea" id="RHEA-COMP:13546"/>
        <dbReference type="Rhea" id="RHEA-COMP:19498"/>
        <dbReference type="Rhea" id="RHEA-COMP:19501"/>
        <dbReference type="ChEBI" id="CHEBI:15378"/>
        <dbReference type="ChEBI" id="CHEBI:29999"/>
        <dbReference type="ChEBI" id="CHEBI:57683"/>
        <dbReference type="ChEBI" id="CHEBI:58211"/>
        <dbReference type="ChEBI" id="CHEBI:137321"/>
        <dbReference type="EC" id="2.4.1.109"/>
    </reaction>
</comment>
<comment type="caution">
    <text evidence="6">The sequence shown here is derived from an EMBL/GenBank/DDBJ whole genome shotgun (WGS) entry which is preliminary data.</text>
</comment>
<comment type="pathway">
    <text evidence="3">Protein modification; protein glycosylation.</text>
</comment>
<dbReference type="Gene3D" id="2.80.10.50">
    <property type="match status" value="1"/>
</dbReference>
<evidence type="ECO:0000259" key="5">
    <source>
        <dbReference type="PROSITE" id="PS50919"/>
    </source>
</evidence>
<dbReference type="PANTHER" id="PTHR10050">
    <property type="entry name" value="DOLICHYL-PHOSPHATE-MANNOSE--PROTEIN MANNOSYLTRANSFERASE"/>
    <property type="match status" value="1"/>
</dbReference>
<dbReference type="Proteomes" id="UP001211907">
    <property type="component" value="Unassembled WGS sequence"/>
</dbReference>
<dbReference type="SMART" id="SM00472">
    <property type="entry name" value="MIR"/>
    <property type="match status" value="1"/>
</dbReference>
<dbReference type="InterPro" id="IPR036345">
    <property type="entry name" value="ExoRNase_PH_dom2_sf"/>
</dbReference>
<evidence type="ECO:0000256" key="2">
    <source>
        <dbReference type="ARBA" id="ARBA00023180"/>
    </source>
</evidence>
<feature type="transmembrane region" description="Helical" evidence="3">
    <location>
        <begin position="166"/>
        <end position="189"/>
    </location>
</feature>
<feature type="region of interest" description="Disordered" evidence="4">
    <location>
        <begin position="329"/>
        <end position="363"/>
    </location>
</feature>
<feature type="compositionally biased region" description="Basic residues" evidence="4">
    <location>
        <begin position="354"/>
        <end position="363"/>
    </location>
</feature>
<evidence type="ECO:0000256" key="3">
    <source>
        <dbReference type="RuleBase" id="RU367007"/>
    </source>
</evidence>
<dbReference type="Pfam" id="PF02815">
    <property type="entry name" value="MIR"/>
    <property type="match status" value="1"/>
</dbReference>
<dbReference type="Pfam" id="PF16192">
    <property type="entry name" value="PMT_4TMC"/>
    <property type="match status" value="1"/>
</dbReference>
<keyword evidence="3" id="KW-0256">Endoplasmic reticulum</keyword>
<feature type="transmembrane region" description="Helical" evidence="3">
    <location>
        <begin position="201"/>
        <end position="219"/>
    </location>
</feature>
<dbReference type="SUPFAM" id="SSF55666">
    <property type="entry name" value="Ribonuclease PH domain 2-like"/>
    <property type="match status" value="1"/>
</dbReference>
<protein>
    <recommendedName>
        <fullName evidence="3">Dolichyl-phosphate-mannose--protein mannosyltransferase</fullName>
        <ecNumber evidence="3">2.4.1.109</ecNumber>
    </recommendedName>
</protein>
<keyword evidence="2" id="KW-0325">Glycoprotein</keyword>
<dbReference type="InterPro" id="IPR027408">
    <property type="entry name" value="PNPase/RNase_PH_dom_sf"/>
</dbReference>
<evidence type="ECO:0000256" key="4">
    <source>
        <dbReference type="SAM" id="MobiDB-lite"/>
    </source>
</evidence>
<proteinExistence type="inferred from homology"/>
<accession>A0AAD5XKC3</accession>
<evidence type="ECO:0000313" key="7">
    <source>
        <dbReference type="Proteomes" id="UP001211907"/>
    </source>
</evidence>
<evidence type="ECO:0000313" key="6">
    <source>
        <dbReference type="EMBL" id="KAJ3140104.1"/>
    </source>
</evidence>
<keyword evidence="3" id="KW-0808">Transferase</keyword>
<sequence length="564" mass="61507">MTWTPNFNTTIVSFEPLRHGDVIRLMHVPTGKRVRSHKFSAPVTDNEYHFEVSAFGTEKSRDTDDNWRVEVVGGKDGDVVQALHSSVKFVHVTDALLKLEQHVQGFHSRSPGFWSKFVELNSRMWEINSGLTNSHPYESRPSSWPFLVRGIKYWTNRKQNSDGRQIYMIGNPIVWVGSTLAIFFSAAYLSSESEMHQNWSFQDVLSIGLMFEIVTYKLAKRIKIIAAGLFLAIVFFVFLDFSPLSYGACADRKLERQYIEAGVASGGLGIRADGRTRKQTRDQGEFALTLGPVAQASGSSLLGALAGSSQSAQSAVLVGVKVALGEADGDDAEDGSDADDAADNNADDDAAARRGQRRRRRRGRVACTVDCAPALLPRADPRQLEQTSLDHADFVATLLADGLDLGALAVAHSALAWHVHVDVLVLRPNGNLLDRIYAAARAALVHARIPRADVDAATGELTVADDETEPIRGADRLPVLVSLFTVGGLCLVDPTPLEEACADVHLAVAVTRDGRPCAVRKRGNGSIDPSLLAEMITDAKDHAATLFSRFDKAIAAEIQRLENE</sequence>
<organism evidence="6 7">
    <name type="scientific">Physocladia obscura</name>
    <dbReference type="NCBI Taxonomy" id="109957"/>
    <lineage>
        <taxon>Eukaryota</taxon>
        <taxon>Fungi</taxon>
        <taxon>Fungi incertae sedis</taxon>
        <taxon>Chytridiomycota</taxon>
        <taxon>Chytridiomycota incertae sedis</taxon>
        <taxon>Chytridiomycetes</taxon>
        <taxon>Chytridiales</taxon>
        <taxon>Chytriomycetaceae</taxon>
        <taxon>Physocladia</taxon>
    </lineage>
</organism>
<dbReference type="GO" id="GO:0000176">
    <property type="term" value="C:nuclear exosome (RNase complex)"/>
    <property type="evidence" value="ECO:0007669"/>
    <property type="project" value="UniProtKB-ARBA"/>
</dbReference>
<reference evidence="6" key="1">
    <citation type="submission" date="2020-05" db="EMBL/GenBank/DDBJ databases">
        <title>Phylogenomic resolution of chytrid fungi.</title>
        <authorList>
            <person name="Stajich J.E."/>
            <person name="Amses K."/>
            <person name="Simmons R."/>
            <person name="Seto K."/>
            <person name="Myers J."/>
            <person name="Bonds A."/>
            <person name="Quandt C.A."/>
            <person name="Barry K."/>
            <person name="Liu P."/>
            <person name="Grigoriev I."/>
            <person name="Longcore J.E."/>
            <person name="James T.Y."/>
        </authorList>
    </citation>
    <scope>NUCLEOTIDE SEQUENCE</scope>
    <source>
        <strain evidence="6">JEL0513</strain>
    </source>
</reference>
<comment type="subcellular location">
    <subcellularLocation>
        <location evidence="3">Endoplasmic reticulum membrane</location>
        <topology evidence="3">Multi-pass membrane protein</topology>
    </subcellularLocation>
</comment>
<dbReference type="InterPro" id="IPR027005">
    <property type="entry name" value="PMT-like"/>
</dbReference>
<keyword evidence="3" id="KW-0812">Transmembrane</keyword>
<comment type="similarity">
    <text evidence="3">Belongs to the glycosyltransferase 39 family.</text>
</comment>
<dbReference type="SUPFAM" id="SSF82109">
    <property type="entry name" value="MIR domain"/>
    <property type="match status" value="1"/>
</dbReference>
<dbReference type="PROSITE" id="PS50919">
    <property type="entry name" value="MIR"/>
    <property type="match status" value="1"/>
</dbReference>
<keyword evidence="1" id="KW-0677">Repeat</keyword>
<keyword evidence="3" id="KW-1133">Transmembrane helix</keyword>
<evidence type="ECO:0000256" key="1">
    <source>
        <dbReference type="ARBA" id="ARBA00022737"/>
    </source>
</evidence>
<dbReference type="EC" id="2.4.1.109" evidence="3"/>
<keyword evidence="3" id="KW-0328">Glycosyltransferase</keyword>
<keyword evidence="3" id="KW-0472">Membrane</keyword>
<dbReference type="InterPro" id="IPR015847">
    <property type="entry name" value="ExoRNase_PH_dom2"/>
</dbReference>
<dbReference type="GO" id="GO:0004169">
    <property type="term" value="F:dolichyl-phosphate-mannose-protein mannosyltransferase activity"/>
    <property type="evidence" value="ECO:0007669"/>
    <property type="project" value="UniProtKB-UniRule"/>
</dbReference>
<name>A0AAD5XKC3_9FUNG</name>
<comment type="caution">
    <text evidence="3">Lacks conserved residue(s) required for the propagation of feature annotation.</text>
</comment>
<dbReference type="InterPro" id="IPR016093">
    <property type="entry name" value="MIR_motif"/>
</dbReference>
<dbReference type="PANTHER" id="PTHR10050:SF50">
    <property type="entry name" value="DOLICHYL-PHOSPHATE-MANNOSE--PROTEIN MANNOSYLTRANSFERASE 1-RELATED"/>
    <property type="match status" value="1"/>
</dbReference>
<dbReference type="Pfam" id="PF03725">
    <property type="entry name" value="RNase_PH_C"/>
    <property type="match status" value="1"/>
</dbReference>
<feature type="transmembrane region" description="Helical" evidence="3">
    <location>
        <begin position="226"/>
        <end position="246"/>
    </location>
</feature>
<dbReference type="InterPro" id="IPR032421">
    <property type="entry name" value="PMT_4TMC"/>
</dbReference>
<comment type="catalytic activity">
    <reaction evidence="3">
        <text>a di-trans,poly-cis-dolichyl beta-D-mannosyl phosphate + L-threonyl-[protein] = 3-O-(alpha-D-mannosyl)-L-threonyl-[protein] + a di-trans,poly-cis-dolichyl phosphate + H(+)</text>
        <dbReference type="Rhea" id="RHEA:53396"/>
        <dbReference type="Rhea" id="RHEA-COMP:11060"/>
        <dbReference type="Rhea" id="RHEA-COMP:13547"/>
        <dbReference type="Rhea" id="RHEA-COMP:19498"/>
        <dbReference type="Rhea" id="RHEA-COMP:19501"/>
        <dbReference type="ChEBI" id="CHEBI:15378"/>
        <dbReference type="ChEBI" id="CHEBI:30013"/>
        <dbReference type="ChEBI" id="CHEBI:57683"/>
        <dbReference type="ChEBI" id="CHEBI:58211"/>
        <dbReference type="ChEBI" id="CHEBI:137323"/>
        <dbReference type="EC" id="2.4.1.109"/>
    </reaction>
</comment>
<dbReference type="EMBL" id="JADGJH010000058">
    <property type="protein sequence ID" value="KAJ3140104.1"/>
    <property type="molecule type" value="Genomic_DNA"/>
</dbReference>
<dbReference type="InterPro" id="IPR036300">
    <property type="entry name" value="MIR_dom_sf"/>
</dbReference>
<gene>
    <name evidence="6" type="ORF">HK100_010481</name>
</gene>
<keyword evidence="7" id="KW-1185">Reference proteome</keyword>
<dbReference type="Gene3D" id="3.30.230.70">
    <property type="entry name" value="GHMP Kinase, N-terminal domain"/>
    <property type="match status" value="1"/>
</dbReference>
<dbReference type="GO" id="GO:0005789">
    <property type="term" value="C:endoplasmic reticulum membrane"/>
    <property type="evidence" value="ECO:0007669"/>
    <property type="project" value="UniProtKB-SubCell"/>
</dbReference>
<comment type="function">
    <text evidence="3">Transfers mannose from Dol-P-mannose to Ser or Thr residues on proteins.</text>
</comment>
<dbReference type="SUPFAM" id="SSF54211">
    <property type="entry name" value="Ribosomal protein S5 domain 2-like"/>
    <property type="match status" value="1"/>
</dbReference>